<dbReference type="HOGENOM" id="CLU_076770_0_0_1"/>
<name>K3WVX4_GLOUD</name>
<dbReference type="VEuPathDB" id="FungiDB:PYU1_G009104"/>
<dbReference type="Proteomes" id="UP000019132">
    <property type="component" value="Unassembled WGS sequence"/>
</dbReference>
<dbReference type="PANTHER" id="PTHR38899">
    <property type="entry name" value="DOMAIN OOKINETE PROTEIN, PUTATIVE-RELATED"/>
    <property type="match status" value="1"/>
</dbReference>
<dbReference type="EnsemblProtists" id="PYU1_T009122">
    <property type="protein sequence ID" value="PYU1_T009122"/>
    <property type="gene ID" value="PYU1_G009104"/>
</dbReference>
<keyword evidence="2" id="KW-1185">Reference proteome</keyword>
<proteinExistence type="predicted"/>
<reference evidence="2" key="2">
    <citation type="submission" date="2010-04" db="EMBL/GenBank/DDBJ databases">
        <authorList>
            <person name="Buell R."/>
            <person name="Hamilton J."/>
            <person name="Hostetler J."/>
        </authorList>
    </citation>
    <scope>NUCLEOTIDE SEQUENCE [LARGE SCALE GENOMIC DNA]</scope>
    <source>
        <strain evidence="2">DAOM:BR144</strain>
    </source>
</reference>
<dbReference type="OMA" id="ERSMAYM"/>
<reference evidence="1" key="3">
    <citation type="submission" date="2015-02" db="UniProtKB">
        <authorList>
            <consortium name="EnsemblProtists"/>
        </authorList>
    </citation>
    <scope>IDENTIFICATION</scope>
    <source>
        <strain evidence="1">DAOM BR144</strain>
    </source>
</reference>
<accession>K3WVX4</accession>
<sequence length="285" mass="31438">MNAIFNSHAAHVPTANFSQCNSSTSEKQTLARMRLAQQQQLQLPLKNAVVLNWEDVLAPMSFLHHRLGLQPSRSALAEAQASFASDAYLQQATFAIEEQILELLRIASSIGPTYIVSERSMAYMEAVCASFLPRLAIWLTYASNAMPSNQSPQHRVHVIAAPRSKFPSEMDKAAWLVNVLQTVCKNSVALRNSPDEVHKRMLRNVETGTFGLIHVSAAELDTFACVKAIDIAPFLLPKCVQVTPVLHSTQGGQPLSLEEFFAQLQTLQRYIVSAAAHRSAFAVKL</sequence>
<dbReference type="AlphaFoldDB" id="K3WVX4"/>
<evidence type="ECO:0000313" key="2">
    <source>
        <dbReference type="Proteomes" id="UP000019132"/>
    </source>
</evidence>
<dbReference type="EMBL" id="GL376632">
    <property type="status" value="NOT_ANNOTATED_CDS"/>
    <property type="molecule type" value="Genomic_DNA"/>
</dbReference>
<dbReference type="InParanoid" id="K3WVX4"/>
<dbReference type="PANTHER" id="PTHR38899:SF1">
    <property type="entry name" value="PROTEIN KINASE"/>
    <property type="match status" value="1"/>
</dbReference>
<organism evidence="1 2">
    <name type="scientific">Globisporangium ultimum (strain ATCC 200006 / CBS 805.95 / DAOM BR144)</name>
    <name type="common">Pythium ultimum</name>
    <dbReference type="NCBI Taxonomy" id="431595"/>
    <lineage>
        <taxon>Eukaryota</taxon>
        <taxon>Sar</taxon>
        <taxon>Stramenopiles</taxon>
        <taxon>Oomycota</taxon>
        <taxon>Peronosporomycetes</taxon>
        <taxon>Pythiales</taxon>
        <taxon>Pythiaceae</taxon>
        <taxon>Globisporangium</taxon>
    </lineage>
</organism>
<dbReference type="eggNOG" id="ENOG502SP75">
    <property type="taxonomic scope" value="Eukaryota"/>
</dbReference>
<evidence type="ECO:0000313" key="1">
    <source>
        <dbReference type="EnsemblProtists" id="PYU1_T009122"/>
    </source>
</evidence>
<reference evidence="2" key="1">
    <citation type="journal article" date="2010" name="Genome Biol.">
        <title>Genome sequence of the necrotrophic plant pathogen Pythium ultimum reveals original pathogenicity mechanisms and effector repertoire.</title>
        <authorList>
            <person name="Levesque C.A."/>
            <person name="Brouwer H."/>
            <person name="Cano L."/>
            <person name="Hamilton J.P."/>
            <person name="Holt C."/>
            <person name="Huitema E."/>
            <person name="Raffaele S."/>
            <person name="Robideau G.P."/>
            <person name="Thines M."/>
            <person name="Win J."/>
            <person name="Zerillo M.M."/>
            <person name="Beakes G.W."/>
            <person name="Boore J.L."/>
            <person name="Busam D."/>
            <person name="Dumas B."/>
            <person name="Ferriera S."/>
            <person name="Fuerstenberg S.I."/>
            <person name="Gachon C.M."/>
            <person name="Gaulin E."/>
            <person name="Govers F."/>
            <person name="Grenville-Briggs L."/>
            <person name="Horner N."/>
            <person name="Hostetler J."/>
            <person name="Jiang R.H."/>
            <person name="Johnson J."/>
            <person name="Krajaejun T."/>
            <person name="Lin H."/>
            <person name="Meijer H.J."/>
            <person name="Moore B."/>
            <person name="Morris P."/>
            <person name="Phuntmart V."/>
            <person name="Puiu D."/>
            <person name="Shetty J."/>
            <person name="Stajich J.E."/>
            <person name="Tripathy S."/>
            <person name="Wawra S."/>
            <person name="van West P."/>
            <person name="Whitty B.R."/>
            <person name="Coutinho P.M."/>
            <person name="Henrissat B."/>
            <person name="Martin F."/>
            <person name="Thomas P.D."/>
            <person name="Tyler B.M."/>
            <person name="De Vries R.P."/>
            <person name="Kamoun S."/>
            <person name="Yandell M."/>
            <person name="Tisserat N."/>
            <person name="Buell C.R."/>
        </authorList>
    </citation>
    <scope>NUCLEOTIDE SEQUENCE</scope>
    <source>
        <strain evidence="2">DAOM:BR144</strain>
    </source>
</reference>
<protein>
    <submittedName>
        <fullName evidence="1">Uncharacterized protein</fullName>
    </submittedName>
</protein>